<dbReference type="OrthoDB" id="1792at2759"/>
<comment type="similarity">
    <text evidence="1 2">Belongs to the VPS16 family.</text>
</comment>
<evidence type="ECO:0000259" key="3">
    <source>
        <dbReference type="Pfam" id="PF04840"/>
    </source>
</evidence>
<protein>
    <recommendedName>
        <fullName evidence="2">Probable vacuolar protein sorting-associated protein 16 homolog</fullName>
    </recommendedName>
</protein>
<dbReference type="Gene3D" id="1.10.150.780">
    <property type="entry name" value="Vps16, C-terminal region"/>
    <property type="match status" value="1"/>
</dbReference>
<reference evidence="6" key="1">
    <citation type="submission" date="2016-03" db="EMBL/GenBank/DDBJ databases">
        <authorList>
            <person name="Devillers Hugo."/>
        </authorList>
    </citation>
    <scope>NUCLEOTIDE SEQUENCE [LARGE SCALE GENOMIC DNA]</scope>
</reference>
<dbReference type="GO" id="GO:0030897">
    <property type="term" value="C:HOPS complex"/>
    <property type="evidence" value="ECO:0007669"/>
    <property type="project" value="TreeGrafter"/>
</dbReference>
<dbReference type="GO" id="GO:0005768">
    <property type="term" value="C:endosome"/>
    <property type="evidence" value="ECO:0007669"/>
    <property type="project" value="UniProtKB-ARBA"/>
</dbReference>
<dbReference type="GO" id="GO:0006886">
    <property type="term" value="P:intracellular protein transport"/>
    <property type="evidence" value="ECO:0007669"/>
    <property type="project" value="InterPro"/>
</dbReference>
<gene>
    <name evidence="5" type="ORF">LAME_0H08878G</name>
</gene>
<dbReference type="GO" id="GO:0003779">
    <property type="term" value="F:actin binding"/>
    <property type="evidence" value="ECO:0007669"/>
    <property type="project" value="TreeGrafter"/>
</dbReference>
<dbReference type="InterPro" id="IPR036322">
    <property type="entry name" value="WD40_repeat_dom_sf"/>
</dbReference>
<dbReference type="Pfam" id="PF04840">
    <property type="entry name" value="Vps16_C"/>
    <property type="match status" value="1"/>
</dbReference>
<dbReference type="InterPro" id="IPR016534">
    <property type="entry name" value="VPS16"/>
</dbReference>
<dbReference type="Proteomes" id="UP000191144">
    <property type="component" value="Chromosome H"/>
</dbReference>
<dbReference type="GO" id="GO:0016197">
    <property type="term" value="P:endosomal transport"/>
    <property type="evidence" value="ECO:0007669"/>
    <property type="project" value="TreeGrafter"/>
</dbReference>
<dbReference type="PANTHER" id="PTHR12811:SF0">
    <property type="entry name" value="VACUOLAR PROTEIN SORTING-ASSOCIATED PROTEIN 16 HOMOLOG"/>
    <property type="match status" value="1"/>
</dbReference>
<dbReference type="EMBL" id="LT598480">
    <property type="protein sequence ID" value="SCV03245.1"/>
    <property type="molecule type" value="Genomic_DNA"/>
</dbReference>
<dbReference type="GO" id="GO:0042144">
    <property type="term" value="P:vacuole fusion, non-autophagic"/>
    <property type="evidence" value="ECO:0007669"/>
    <property type="project" value="TreeGrafter"/>
</dbReference>
<feature type="domain" description="Vps16 N-terminal" evidence="4">
    <location>
        <begin position="6"/>
        <end position="378"/>
    </location>
</feature>
<proteinExistence type="inferred from homology"/>
<feature type="domain" description="Vps16 C-terminal" evidence="3">
    <location>
        <begin position="481"/>
        <end position="796"/>
    </location>
</feature>
<sequence length="799" mass="92235">MAFKNPSLGWEKLQDVFYRDRELCRLRIPPDSQNNMVFSSTVLAVETENSIEVHLYTGQCVGKIEISTLPSEIVHYEFDLEDEGSLAIAMTDRLRVYFNWIPLQFRDYLLGEEVEDTIWDFKNRTAVLLSSQDLYQFNGEKLVRICENKEQFTLLTKNHWHCNRDLVVLLDVDGVYHFDLKSQLLLKETSNESWHSVVISPQSFICLYNAKSYEIKIYRNDKARLMEFKLESHPNTIAWCGDDTIACSFNEEEIKLYGPDSSSVTFWYPEELITFQTNLDGLKVITKERVRLISRVNHHTANVFLMGSTEPGSILLDSVSLLATQAPRAVENLKIINLDQGVAECLDAARDELEPYWQKKLLSAAAFGKSSLAKESQKSDVFVDTCDKLRVLNRLTEKGIILTVDRLKSLGVDTLLRRLMKTGDFYECISICQFLKLRNRTATIFATWANAKIISSSELDDNVILDSISKLAATLPVKLPMADIGMTALREGRPILAKNLVVEEALPEIEFPALFELDEHELALKKAKDYGNPEMTLSVLLKLREQLTTTQFTKLILLVMRDDQLFAYFCRNDNTFLIDYYRQSDQLNELAYQLWTQGAESETSNEYLPQVKELFGRIIHDPLVKNDRDILERQIHLTELQKHLEQAHGLSFVNATLDETIKKLISNRLDRPLAALLKKFKISDQKYYHIKCKLLAQDQRFEDLYKFSQERKSPIGYMTFYKRCLQQKKKKEAAVYVRMVSGIPYEKRLKMYLNCSSFQDAIQLASKEKDVAGLKEIYKQVPANEPQLRAFITETMNKV</sequence>
<evidence type="ECO:0000313" key="5">
    <source>
        <dbReference type="EMBL" id="SCV03245.1"/>
    </source>
</evidence>
<keyword evidence="6" id="KW-1185">Reference proteome</keyword>
<name>A0A1G4KFH4_9SACH</name>
<dbReference type="InterPro" id="IPR006926">
    <property type="entry name" value="Vps16_N"/>
</dbReference>
<keyword evidence="2" id="KW-0653">Protein transport</keyword>
<dbReference type="PANTHER" id="PTHR12811">
    <property type="entry name" value="VACUOLAR PROTEIN SORTING VPS16"/>
    <property type="match status" value="1"/>
</dbReference>
<comment type="function">
    <text evidence="2">Essential for vacuolar protein sorting. Required for vacuole biogenesis, stability and to maintain vacuole morphology.</text>
</comment>
<dbReference type="PIRSF" id="PIRSF007949">
    <property type="entry name" value="VPS16"/>
    <property type="match status" value="1"/>
</dbReference>
<dbReference type="InterPro" id="IPR038132">
    <property type="entry name" value="Vps16_C_sf"/>
</dbReference>
<dbReference type="AlphaFoldDB" id="A0A1G4KFH4"/>
<evidence type="ECO:0000256" key="1">
    <source>
        <dbReference type="ARBA" id="ARBA00009250"/>
    </source>
</evidence>
<dbReference type="SUPFAM" id="SSF50978">
    <property type="entry name" value="WD40 repeat-like"/>
    <property type="match status" value="1"/>
</dbReference>
<evidence type="ECO:0000313" key="6">
    <source>
        <dbReference type="Proteomes" id="UP000191144"/>
    </source>
</evidence>
<dbReference type="Pfam" id="PF04841">
    <property type="entry name" value="Vps16_N"/>
    <property type="match status" value="1"/>
</dbReference>
<dbReference type="InterPro" id="IPR006925">
    <property type="entry name" value="Vps16_C"/>
</dbReference>
<keyword evidence="2" id="KW-0813">Transport</keyword>
<accession>A0A1G4KFH4</accession>
<organism evidence="5 6">
    <name type="scientific">Lachancea meyersii CBS 8951</name>
    <dbReference type="NCBI Taxonomy" id="1266667"/>
    <lineage>
        <taxon>Eukaryota</taxon>
        <taxon>Fungi</taxon>
        <taxon>Dikarya</taxon>
        <taxon>Ascomycota</taxon>
        <taxon>Saccharomycotina</taxon>
        <taxon>Saccharomycetes</taxon>
        <taxon>Saccharomycetales</taxon>
        <taxon>Saccharomycetaceae</taxon>
        <taxon>Lachancea</taxon>
    </lineage>
</organism>
<evidence type="ECO:0000259" key="4">
    <source>
        <dbReference type="Pfam" id="PF04841"/>
    </source>
</evidence>
<evidence type="ECO:0000256" key="2">
    <source>
        <dbReference type="PIRNR" id="PIRNR007949"/>
    </source>
</evidence>